<name>A0A1G7CUU7_RHOCA</name>
<evidence type="ECO:0000259" key="1">
    <source>
        <dbReference type="Pfam" id="PF01882"/>
    </source>
</evidence>
<evidence type="ECO:0000313" key="3">
    <source>
        <dbReference type="Proteomes" id="UP000183812"/>
    </source>
</evidence>
<dbReference type="Proteomes" id="UP000183812">
    <property type="component" value="Unassembled WGS sequence"/>
</dbReference>
<protein>
    <recommendedName>
        <fullName evidence="1">DUF58 domain-containing protein</fullName>
    </recommendedName>
</protein>
<feature type="domain" description="DUF58" evidence="1">
    <location>
        <begin position="45"/>
        <end position="223"/>
    </location>
</feature>
<dbReference type="AlphaFoldDB" id="A0A1G7CUU7"/>
<dbReference type="PANTHER" id="PTHR33608">
    <property type="entry name" value="BLL2464 PROTEIN"/>
    <property type="match status" value="1"/>
</dbReference>
<gene>
    <name evidence="2" type="ORF">SAMN04244550_00388</name>
</gene>
<proteinExistence type="predicted"/>
<organism evidence="2 3">
    <name type="scientific">Rhodobacter capsulatus</name>
    <name type="common">Rhodopseudomonas capsulata</name>
    <dbReference type="NCBI Taxonomy" id="1061"/>
    <lineage>
        <taxon>Bacteria</taxon>
        <taxon>Pseudomonadati</taxon>
        <taxon>Pseudomonadota</taxon>
        <taxon>Alphaproteobacteria</taxon>
        <taxon>Rhodobacterales</taxon>
        <taxon>Rhodobacter group</taxon>
        <taxon>Rhodobacter</taxon>
    </lineage>
</organism>
<dbReference type="PANTHER" id="PTHR33608:SF6">
    <property type="entry name" value="BLL2464 PROTEIN"/>
    <property type="match status" value="1"/>
</dbReference>
<dbReference type="InterPro" id="IPR002881">
    <property type="entry name" value="DUF58"/>
</dbReference>
<sequence>MQDTAPPLSRAMLQRLVLRYRRNAPAAALGPHLRRAQGHSLEFRDYRAYQPGDDIRTVDWRASLRRGETAGLLVRSFEAEKRLTLAVLIDNRPEMLLPETAPKLLFALWALRALAELALAGGDDVLLARLFSGAGQPSVTLRGTSGPQQAARWAEALWHAGDVSGVGAAPAFADLTALERQLQPASAVVVISDLLFDDRGGRFAAFLRAAQMRRRSVSILHLDSFAHEAAMLRQLGQFRLLRPDPQEDPGPLRHDAAVLAEAGAAIAGHLRALRRAAAGPGLDWPAQAVQWPATDGFEKTDLRDLFAQSFPALPLLRGLGLGGQG</sequence>
<evidence type="ECO:0000313" key="2">
    <source>
        <dbReference type="EMBL" id="SDE43122.1"/>
    </source>
</evidence>
<reference evidence="2 3" key="1">
    <citation type="submission" date="2016-10" db="EMBL/GenBank/DDBJ databases">
        <authorList>
            <person name="de Groot N.N."/>
        </authorList>
    </citation>
    <scope>NUCLEOTIDE SEQUENCE [LARGE SCALE GENOMIC DNA]</scope>
    <source>
        <strain evidence="3">DSM 938 / 37b4</strain>
    </source>
</reference>
<dbReference type="EMBL" id="FNAY01000001">
    <property type="protein sequence ID" value="SDE43122.1"/>
    <property type="molecule type" value="Genomic_DNA"/>
</dbReference>
<dbReference type="Pfam" id="PF01882">
    <property type="entry name" value="DUF58"/>
    <property type="match status" value="1"/>
</dbReference>
<accession>A0A1G7CUU7</accession>
<dbReference type="RefSeq" id="WP_175454841.1">
    <property type="nucleotide sequence ID" value="NZ_CP119563.1"/>
</dbReference>